<feature type="repeat" description="ANK" evidence="2">
    <location>
        <begin position="1234"/>
        <end position="1266"/>
    </location>
</feature>
<proteinExistence type="predicted"/>
<dbReference type="InterPro" id="IPR036770">
    <property type="entry name" value="Ankyrin_rpt-contain_sf"/>
</dbReference>
<feature type="repeat" description="ANK" evidence="2">
    <location>
        <begin position="999"/>
        <end position="1031"/>
    </location>
</feature>
<evidence type="ECO:0008006" key="7">
    <source>
        <dbReference type="Google" id="ProtNLM"/>
    </source>
</evidence>
<dbReference type="PROSITE" id="PS50088">
    <property type="entry name" value="ANK_REPEAT"/>
    <property type="match status" value="6"/>
</dbReference>
<dbReference type="SUPFAM" id="SSF52540">
    <property type="entry name" value="P-loop containing nucleoside triphosphate hydrolases"/>
    <property type="match status" value="1"/>
</dbReference>
<evidence type="ECO:0000259" key="4">
    <source>
        <dbReference type="Pfam" id="PF24883"/>
    </source>
</evidence>
<dbReference type="Pfam" id="PF00023">
    <property type="entry name" value="Ank"/>
    <property type="match status" value="1"/>
</dbReference>
<dbReference type="PRINTS" id="PR01415">
    <property type="entry name" value="ANKYRIN"/>
</dbReference>
<dbReference type="PROSITE" id="PS50297">
    <property type="entry name" value="ANK_REP_REGION"/>
    <property type="match status" value="4"/>
</dbReference>
<evidence type="ECO:0000313" key="5">
    <source>
        <dbReference type="EMBL" id="KAK1538886.1"/>
    </source>
</evidence>
<dbReference type="Pfam" id="PF13637">
    <property type="entry name" value="Ank_4"/>
    <property type="match status" value="1"/>
</dbReference>
<dbReference type="RefSeq" id="XP_060319835.1">
    <property type="nucleotide sequence ID" value="XM_060448397.1"/>
</dbReference>
<dbReference type="Pfam" id="PF01048">
    <property type="entry name" value="PNP_UDP_1"/>
    <property type="match status" value="1"/>
</dbReference>
<dbReference type="GO" id="GO:0009116">
    <property type="term" value="P:nucleoside metabolic process"/>
    <property type="evidence" value="ECO:0007669"/>
    <property type="project" value="InterPro"/>
</dbReference>
<protein>
    <recommendedName>
        <fullName evidence="7">Nucleoside phosphorylase domain-containing protein</fullName>
    </recommendedName>
</protein>
<evidence type="ECO:0000256" key="1">
    <source>
        <dbReference type="ARBA" id="ARBA00022737"/>
    </source>
</evidence>
<dbReference type="InterPro" id="IPR035994">
    <property type="entry name" value="Nucleoside_phosphorylase_sf"/>
</dbReference>
<gene>
    <name evidence="5" type="ORF">CCOS01_00200</name>
</gene>
<dbReference type="Gene3D" id="3.40.50.1580">
    <property type="entry name" value="Nucleoside phosphorylase domain"/>
    <property type="match status" value="1"/>
</dbReference>
<keyword evidence="2" id="KW-0040">ANK repeat</keyword>
<keyword evidence="6" id="KW-1185">Reference proteome</keyword>
<dbReference type="GO" id="GO:0003824">
    <property type="term" value="F:catalytic activity"/>
    <property type="evidence" value="ECO:0007669"/>
    <property type="project" value="InterPro"/>
</dbReference>
<dbReference type="InterPro" id="IPR056884">
    <property type="entry name" value="NPHP3-like_N"/>
</dbReference>
<evidence type="ECO:0000256" key="2">
    <source>
        <dbReference type="PROSITE-ProRule" id="PRU00023"/>
    </source>
</evidence>
<dbReference type="SMART" id="SM00248">
    <property type="entry name" value="ANK"/>
    <property type="match status" value="9"/>
</dbReference>
<dbReference type="Pfam" id="PF12796">
    <property type="entry name" value="Ank_2"/>
    <property type="match status" value="2"/>
</dbReference>
<sequence length="1326" mass="148439">MDGKRPAPDDAQYGSSGALKWQRTLLDNWDGERRRPTDGIPQEYHRYAIAWICALPIELVAAEAMLDEKHDVLPSYAPCGNAYTVDTNIYTLGSIWGHNVVIACLPAYQYGTNNAANVTTHLVRTFPSIQLALMVGIGGGVPSSARDIRLGDVVVGVRTMQYDLGKIVAAAEIQRTAIARTLHQSFGKAITVLRARHDREPSQVYSILTEKFANLPHYGRPTVPDHLFLSTYDHPESTTTCDDCDPTKRMPRRARLKDNPVIHYGAIASGNQVMKNAVERDLAARTLDIICFEMEAAGIIDIVPCLPIRGICDYADSHKNKAWQRHAAAIAAAYARELLSVIPSAESGTQSISCLGPSQIQLNLYQRQAQLVEALKFDQMDSRQSTVKKAHIKTCTWFIRHLDYQRWLKREEFRQHHGLLWIRGKPGAGKSTIMKFALSEMQKDPDWSPLAVSFFFNARGEYLERSNEGMYRSLLFQLFQGYPQLRHVLGDLRSTQQKDERCPSLDTLKDLFSRAVLALGQRRLTCFIDALDECDEQQMMDMVRDFEDLAEEASTKGIAFRICLSSRHYPYIVIKKGLALILENQSGHTQDMKRYIQSRLRFDDPTLAEDLQAELLEKAAGVFLWLVLVVDILNTEYSQGGLALKKRLIEIPNDLGTLFRDILTRDRKNMEHLCLCIIWILCAKRPLRPSEFCHALWSGLSQNGLVDPNLPVVTEHSARRCVIGFSKGLADVTESMQPTVQFIHESVRDYLLKGGVLPELWPDLGFDWELLSHEKLKLCCSAYINHYLASGHVFKECDTTQFPFMEYASQQILLHADAAAAGISQHQFLSKFPLKEWISIFNCYEKVEIRHYTYQASLYYICSVMDCSTLIPMIQGGGWQCRSADRYNYPLFAALAHGNSKSVAALFGMTSIIYEGMDIMEGLPPRGDFFNFELRTPLSWAAQGGRLGMVTLLLRAKNNVNEPDQEGFTPLHRAAGHGHKPVAKLLVDNGADVDAVDKYMRTPLFLAVTQGREATVKTLIEHTADTNARSDKHFSTPLYEASRAGYKIDPPEAIVKVIIENEAEVNSKHGNCDTALHVASSVGDKRITKSLVENGADVNAINEVKRTALHCVCNGNATEGDLHEDKASRALPIFDAHGGHHTALPKVDQVITNLLIDDGPDANHSIHRDNAALKLSSSFTHEKIVRLLMENGAFGQAIDNRQTMRMHPKLIRPHYATAQFLLDNQAALNVFDINGDTPLTFAVYGRDRELLQLLLEHGAEVDLTGGSHTPLLIAIRIRQEDMVVDLIKHGANVTFSDYTGMTPLSAAREVGCSAWLIRLLERLSDI</sequence>
<feature type="domain" description="Nucleoside phosphorylase" evidence="3">
    <location>
        <begin position="68"/>
        <end position="339"/>
    </location>
</feature>
<dbReference type="Gene3D" id="1.25.40.20">
    <property type="entry name" value="Ankyrin repeat-containing domain"/>
    <property type="match status" value="2"/>
</dbReference>
<comment type="caution">
    <text evidence="5">The sequence shown here is derived from an EMBL/GenBank/DDBJ whole genome shotgun (WGS) entry which is preliminary data.</text>
</comment>
<feature type="repeat" description="ANK" evidence="2">
    <location>
        <begin position="966"/>
        <end position="998"/>
    </location>
</feature>
<dbReference type="Gene3D" id="3.40.50.300">
    <property type="entry name" value="P-loop containing nucleotide triphosphate hydrolases"/>
    <property type="match status" value="1"/>
</dbReference>
<dbReference type="Pfam" id="PF24883">
    <property type="entry name" value="NPHP3_N"/>
    <property type="match status" value="1"/>
</dbReference>
<feature type="repeat" description="ANK" evidence="2">
    <location>
        <begin position="933"/>
        <end position="965"/>
    </location>
</feature>
<organism evidence="5 6">
    <name type="scientific">Colletotrichum costaricense</name>
    <dbReference type="NCBI Taxonomy" id="1209916"/>
    <lineage>
        <taxon>Eukaryota</taxon>
        <taxon>Fungi</taxon>
        <taxon>Dikarya</taxon>
        <taxon>Ascomycota</taxon>
        <taxon>Pezizomycotina</taxon>
        <taxon>Sordariomycetes</taxon>
        <taxon>Hypocreomycetidae</taxon>
        <taxon>Glomerellales</taxon>
        <taxon>Glomerellaceae</taxon>
        <taxon>Colletotrichum</taxon>
        <taxon>Colletotrichum acutatum species complex</taxon>
    </lineage>
</organism>
<dbReference type="InterPro" id="IPR053137">
    <property type="entry name" value="NLR-like"/>
</dbReference>
<name>A0AAI9ZA72_9PEZI</name>
<dbReference type="SUPFAM" id="SSF48403">
    <property type="entry name" value="Ankyrin repeat"/>
    <property type="match status" value="1"/>
</dbReference>
<dbReference type="GeneID" id="85331944"/>
<accession>A0AAI9ZA72</accession>
<evidence type="ECO:0000313" key="6">
    <source>
        <dbReference type="Proteomes" id="UP001240678"/>
    </source>
</evidence>
<dbReference type="PANTHER" id="PTHR46082">
    <property type="entry name" value="ATP/GTP-BINDING PROTEIN-RELATED"/>
    <property type="match status" value="1"/>
</dbReference>
<dbReference type="SUPFAM" id="SSF53167">
    <property type="entry name" value="Purine and uridine phosphorylases"/>
    <property type="match status" value="1"/>
</dbReference>
<feature type="repeat" description="ANK" evidence="2">
    <location>
        <begin position="1266"/>
        <end position="1298"/>
    </location>
</feature>
<dbReference type="InterPro" id="IPR000845">
    <property type="entry name" value="Nucleoside_phosphorylase_d"/>
</dbReference>
<feature type="domain" description="Nephrocystin 3-like N-terminal" evidence="4">
    <location>
        <begin position="394"/>
        <end position="567"/>
    </location>
</feature>
<feature type="repeat" description="ANK" evidence="2">
    <location>
        <begin position="1071"/>
        <end position="1103"/>
    </location>
</feature>
<dbReference type="InterPro" id="IPR002110">
    <property type="entry name" value="Ankyrin_rpt"/>
</dbReference>
<dbReference type="EMBL" id="MOOE01000001">
    <property type="protein sequence ID" value="KAK1538886.1"/>
    <property type="molecule type" value="Genomic_DNA"/>
</dbReference>
<dbReference type="PANTHER" id="PTHR46082:SF11">
    <property type="entry name" value="AAA+ ATPASE DOMAIN-CONTAINING PROTEIN-RELATED"/>
    <property type="match status" value="1"/>
</dbReference>
<keyword evidence="1" id="KW-0677">Repeat</keyword>
<dbReference type="InterPro" id="IPR027417">
    <property type="entry name" value="P-loop_NTPase"/>
</dbReference>
<dbReference type="Proteomes" id="UP001240678">
    <property type="component" value="Unassembled WGS sequence"/>
</dbReference>
<reference evidence="5 6" key="1">
    <citation type="submission" date="2016-10" db="EMBL/GenBank/DDBJ databases">
        <title>The genome sequence of Colletotrichum fioriniae PJ7.</title>
        <authorList>
            <person name="Baroncelli R."/>
        </authorList>
    </citation>
    <scope>NUCLEOTIDE SEQUENCE [LARGE SCALE GENOMIC DNA]</scope>
    <source>
        <strain evidence="5 6">IMI 309622</strain>
    </source>
</reference>
<evidence type="ECO:0000259" key="3">
    <source>
        <dbReference type="Pfam" id="PF01048"/>
    </source>
</evidence>